<keyword evidence="4" id="KW-1185">Reference proteome</keyword>
<feature type="signal peptide" evidence="1">
    <location>
        <begin position="1"/>
        <end position="18"/>
    </location>
</feature>
<evidence type="ECO:0000313" key="3">
    <source>
        <dbReference type="EMBL" id="RJG17745.1"/>
    </source>
</evidence>
<dbReference type="OrthoDB" id="9801061at2"/>
<keyword evidence="1" id="KW-0732">Signal</keyword>
<dbReference type="GO" id="GO:0016787">
    <property type="term" value="F:hydrolase activity"/>
    <property type="evidence" value="ECO:0007669"/>
    <property type="project" value="UniProtKB-KW"/>
</dbReference>
<accession>A0A418XXS8</accession>
<dbReference type="SUPFAM" id="SSF56601">
    <property type="entry name" value="beta-lactamase/transpeptidase-like"/>
    <property type="match status" value="1"/>
</dbReference>
<dbReference type="InterPro" id="IPR050491">
    <property type="entry name" value="AmpC-like"/>
</dbReference>
<organism evidence="3 4">
    <name type="scientific">Massilia cavernae</name>
    <dbReference type="NCBI Taxonomy" id="2320864"/>
    <lineage>
        <taxon>Bacteria</taxon>
        <taxon>Pseudomonadati</taxon>
        <taxon>Pseudomonadota</taxon>
        <taxon>Betaproteobacteria</taxon>
        <taxon>Burkholderiales</taxon>
        <taxon>Oxalobacteraceae</taxon>
        <taxon>Telluria group</taxon>
        <taxon>Massilia</taxon>
    </lineage>
</organism>
<dbReference type="PANTHER" id="PTHR46825">
    <property type="entry name" value="D-ALANYL-D-ALANINE-CARBOXYPEPTIDASE/ENDOPEPTIDASE AMPH"/>
    <property type="match status" value="1"/>
</dbReference>
<keyword evidence="3" id="KW-0378">Hydrolase</keyword>
<dbReference type="InterPro" id="IPR012338">
    <property type="entry name" value="Beta-lactam/transpept-like"/>
</dbReference>
<dbReference type="PANTHER" id="PTHR46825:SF9">
    <property type="entry name" value="BETA-LACTAMASE-RELATED DOMAIN-CONTAINING PROTEIN"/>
    <property type="match status" value="1"/>
</dbReference>
<name>A0A418XXS8_9BURK</name>
<feature type="chain" id="PRO_5019356443" evidence="1">
    <location>
        <begin position="19"/>
        <end position="386"/>
    </location>
</feature>
<evidence type="ECO:0000259" key="2">
    <source>
        <dbReference type="Pfam" id="PF00144"/>
    </source>
</evidence>
<dbReference type="Proteomes" id="UP000284006">
    <property type="component" value="Unassembled WGS sequence"/>
</dbReference>
<dbReference type="InterPro" id="IPR001466">
    <property type="entry name" value="Beta-lactam-related"/>
</dbReference>
<comment type="caution">
    <text evidence="3">The sequence shown here is derived from an EMBL/GenBank/DDBJ whole genome shotgun (WGS) entry which is preliminary data.</text>
</comment>
<dbReference type="AlphaFoldDB" id="A0A418XXS8"/>
<protein>
    <submittedName>
        <fullName evidence="3">Class A beta-lactamase-related serine hydrolase</fullName>
    </submittedName>
</protein>
<dbReference type="PROSITE" id="PS51257">
    <property type="entry name" value="PROKAR_LIPOPROTEIN"/>
    <property type="match status" value="1"/>
</dbReference>
<dbReference type="Pfam" id="PF00144">
    <property type="entry name" value="Beta-lactamase"/>
    <property type="match status" value="1"/>
</dbReference>
<reference evidence="3 4" key="1">
    <citation type="submission" date="2018-09" db="EMBL/GenBank/DDBJ databases">
        <authorList>
            <person name="Zhu H."/>
        </authorList>
    </citation>
    <scope>NUCLEOTIDE SEQUENCE [LARGE SCALE GENOMIC DNA]</scope>
    <source>
        <strain evidence="3 4">K1S02-61</strain>
    </source>
</reference>
<proteinExistence type="predicted"/>
<evidence type="ECO:0000313" key="4">
    <source>
        <dbReference type="Proteomes" id="UP000284006"/>
    </source>
</evidence>
<dbReference type="Gene3D" id="3.40.710.10">
    <property type="entry name" value="DD-peptidase/beta-lactamase superfamily"/>
    <property type="match status" value="1"/>
</dbReference>
<evidence type="ECO:0000256" key="1">
    <source>
        <dbReference type="SAM" id="SignalP"/>
    </source>
</evidence>
<feature type="domain" description="Beta-lactamase-related" evidence="2">
    <location>
        <begin position="47"/>
        <end position="369"/>
    </location>
</feature>
<gene>
    <name evidence="3" type="ORF">D3872_10190</name>
</gene>
<dbReference type="RefSeq" id="WP_119810675.1">
    <property type="nucleotide sequence ID" value="NZ_QYUP01000095.1"/>
</dbReference>
<dbReference type="EMBL" id="QYUP01000095">
    <property type="protein sequence ID" value="RJG17745.1"/>
    <property type="molecule type" value="Genomic_DNA"/>
</dbReference>
<sequence length="386" mass="40961">MMRQAVLSLSLAMLAACAPTVQQEERDGAREELSDLPAATIADAALDALVARHLGAGFSGVVLLRGGNSNAATARAYGLRNIERRLPVETGTRFQVGAISKWITAVAVLRLVDQGKLDLDARVGAYLPELPEHIAYKVTLRHLLSNTSGVAGGAMDEYEKDKAVAELKLTYLDASLRFTAGEPRFAPGRGWEYSPAGWVVVAAVIERVTGTSFAQAIDRLVLRPAGAHSTGVPAMPLDKIPGTGMAYAAGTRQVKMPTHLAYAAASGTIYSTAADLGRIAETVYETDLLSEESREELSSIEVAEQDYALGGRVKTLELGGLPRTVAWESGATGGFKSLLAWVPGEGKSVIILNNTDMPQEEQARAAEALLRTLYQAGFAPSSAIPR</sequence>